<keyword evidence="5 15" id="KW-0378">Hydrolase</keyword>
<dbReference type="InterPro" id="IPR038726">
    <property type="entry name" value="PDDEXK_AddAB-type"/>
</dbReference>
<evidence type="ECO:0000256" key="15">
    <source>
        <dbReference type="PROSITE-ProRule" id="PRU00560"/>
    </source>
</evidence>
<reference evidence="19 20" key="1">
    <citation type="submission" date="2019-09" db="EMBL/GenBank/DDBJ databases">
        <title>Phylogeny of genus Pseudoclavibacter and closely related genus.</title>
        <authorList>
            <person name="Li Y."/>
        </authorList>
    </citation>
    <scope>NUCLEOTIDE SEQUENCE [LARGE SCALE GENOMIC DNA]</scope>
    <source>
        <strain evidence="19 20">JCM 16921</strain>
    </source>
</reference>
<dbReference type="InterPro" id="IPR014017">
    <property type="entry name" value="DNA_helicase_UvrD-like_C"/>
</dbReference>
<dbReference type="GO" id="GO:0003677">
    <property type="term" value="F:DNA binding"/>
    <property type="evidence" value="ECO:0007669"/>
    <property type="project" value="UniProtKB-KW"/>
</dbReference>
<dbReference type="InterPro" id="IPR027417">
    <property type="entry name" value="P-loop_NTPase"/>
</dbReference>
<dbReference type="PROSITE" id="PS51217">
    <property type="entry name" value="UVRD_HELICASE_CTER"/>
    <property type="match status" value="1"/>
</dbReference>
<accession>A0A7C8FU18</accession>
<protein>
    <recommendedName>
        <fullName evidence="13">DNA 3'-5' helicase</fullName>
        <ecNumber evidence="13">5.6.2.4</ecNumber>
    </recommendedName>
</protein>
<keyword evidence="2" id="KW-0540">Nuclease</keyword>
<evidence type="ECO:0000256" key="11">
    <source>
        <dbReference type="ARBA" id="ARBA00023235"/>
    </source>
</evidence>
<keyword evidence="11" id="KW-0413">Isomerase</keyword>
<dbReference type="PANTHER" id="PTHR11070">
    <property type="entry name" value="UVRD / RECB / PCRA DNA HELICASE FAMILY MEMBER"/>
    <property type="match status" value="1"/>
</dbReference>
<evidence type="ECO:0000313" key="19">
    <source>
        <dbReference type="EMBL" id="KAB1632000.1"/>
    </source>
</evidence>
<evidence type="ECO:0000256" key="16">
    <source>
        <dbReference type="SAM" id="MobiDB-lite"/>
    </source>
</evidence>
<dbReference type="Gene3D" id="3.90.320.10">
    <property type="match status" value="1"/>
</dbReference>
<evidence type="ECO:0000259" key="17">
    <source>
        <dbReference type="PROSITE" id="PS51198"/>
    </source>
</evidence>
<dbReference type="GO" id="GO:0005524">
    <property type="term" value="F:ATP binding"/>
    <property type="evidence" value="ECO:0007669"/>
    <property type="project" value="UniProtKB-UniRule"/>
</dbReference>
<evidence type="ECO:0000256" key="3">
    <source>
        <dbReference type="ARBA" id="ARBA00022741"/>
    </source>
</evidence>
<organism evidence="19 20">
    <name type="scientific">Pseudoclavibacter caeni</name>
    <dbReference type="NCBI Taxonomy" id="908846"/>
    <lineage>
        <taxon>Bacteria</taxon>
        <taxon>Bacillati</taxon>
        <taxon>Actinomycetota</taxon>
        <taxon>Actinomycetes</taxon>
        <taxon>Micrococcales</taxon>
        <taxon>Microbacteriaceae</taxon>
        <taxon>Pseudoclavibacter</taxon>
    </lineage>
</organism>
<dbReference type="GO" id="GO:0000725">
    <property type="term" value="P:recombinational repair"/>
    <property type="evidence" value="ECO:0007669"/>
    <property type="project" value="TreeGrafter"/>
</dbReference>
<comment type="caution">
    <text evidence="19">The sequence shown here is derived from an EMBL/GenBank/DDBJ whole genome shotgun (WGS) entry which is preliminary data.</text>
</comment>
<dbReference type="Pfam" id="PF12705">
    <property type="entry name" value="PDDEXK_1"/>
    <property type="match status" value="1"/>
</dbReference>
<dbReference type="InterPro" id="IPR000212">
    <property type="entry name" value="DNA_helicase_UvrD/REP"/>
</dbReference>
<evidence type="ECO:0000256" key="4">
    <source>
        <dbReference type="ARBA" id="ARBA00022763"/>
    </source>
</evidence>
<dbReference type="AlphaFoldDB" id="A0A7C8FU18"/>
<dbReference type="PROSITE" id="PS51198">
    <property type="entry name" value="UVRD_HELICASE_ATP_BIND"/>
    <property type="match status" value="1"/>
</dbReference>
<dbReference type="EMBL" id="WBKA01000004">
    <property type="protein sequence ID" value="KAB1632000.1"/>
    <property type="molecule type" value="Genomic_DNA"/>
</dbReference>
<comment type="similarity">
    <text evidence="1">Belongs to the helicase family. UvrD subfamily.</text>
</comment>
<dbReference type="Gene3D" id="1.10.10.160">
    <property type="match status" value="1"/>
</dbReference>
<keyword evidence="3 15" id="KW-0547">Nucleotide-binding</keyword>
<dbReference type="GO" id="GO:0033202">
    <property type="term" value="C:DNA helicase complex"/>
    <property type="evidence" value="ECO:0007669"/>
    <property type="project" value="TreeGrafter"/>
</dbReference>
<evidence type="ECO:0000256" key="8">
    <source>
        <dbReference type="ARBA" id="ARBA00022840"/>
    </source>
</evidence>
<name>A0A7C8FU18_9MICO</name>
<dbReference type="GO" id="GO:0005829">
    <property type="term" value="C:cytosol"/>
    <property type="evidence" value="ECO:0007669"/>
    <property type="project" value="TreeGrafter"/>
</dbReference>
<dbReference type="InterPro" id="IPR014016">
    <property type="entry name" value="UvrD-like_ATP-bd"/>
</dbReference>
<sequence>MWSAAQTGMAPFPGPGPGVRWRPLSVASVAGSADASVSVSEGCRTVEGMPQITFTAPERPRSPLLSVDAAGRLAVDLAALDPVQRRVVAASAERSLRVLGGPGCGRTTALAGCVLHALAHGFAPEELLVIAPSRQAASRLAELVDAGVTRVSDGAIVRTAASLAFEVLGLDAAERDEPAPRLLTGAEQDRLLAELIAGHDEPGAPAGPGPRWPEQIGPEVRGLRGFRTELRELLGRADEHGVSPERLAALGRETGHPEWTAAGGLFAEYRDVRQAVEETAWALDSSELVVAAARTLERRMPPAMARVRMVLVDDAQEATVALAALLRPIVARGALLHVFGDPDQGTNGFRGGRADLVARLHAETGVTAEEVVLDRSHRLHGPIARVVSAVSRRIGTAGAGAQRRAVAAAGRPVEESARGEGADAPVAHPTDAVATVALSRAFASPADELGAVADLLRRRHLEDGVAWADMAVITRSSAGHDGLARDLAAAGVPVTVPGAQRAARDDAAAFDLLRETALGCGALELTGDLAVELLTGPLGGVDRLRLRRLRRALRERVLADGGTRHGDDLLVDAIAQGTGLPPAGPLAGDIRAVDRLHGVLQHIRDQHVEGAPAVDLLWTAWEGAVVAEAWRAQALGDGVTAVEANRHLDAVVALFTAAQRQAERMPEADAADFLRQQLDQAVPEDTLARQGRRDAVLVAAPAGTLGLEFDTVAVMGLQDGAWPNTRQRDTLLGSERLVETITGAGDVDRRRAVIDDELRMFVQAASRARARLLLTTVVDEDDAPSVITRMLEECAPLEEVPSARTMHRYTLRGLVGGLRRRLHRDPDDVHAARALAVLAASGVPGAAVGEWGGLAPTTTDAPLAVLAPADDAPITAVPGAVEDATGLMRVSPSALQRFRDDPLAWFLGRIGVDAGSVATGIGTLLHAAFEHAEREHSRDLARMTAEVRARWGELDFASRWQSRLELADVEVRLGRMRDYLLHADADGRRAVALEAPFAARVGVADLRGAIDRIERTPAGDWRVVDLKTGAPISAAEGREHPQLLAYQVAVRCGGVESLDAGRVDEAALVYVGGKSASFTQRLQPGLDEAGMARACAEIDQAARGMVGPDFPAAPDGTTSPSGAPTQTLIHTVGEITGPAGVRSADEAPTAAGAPDDARMRVER</sequence>
<feature type="region of interest" description="Disordered" evidence="16">
    <location>
        <begin position="1138"/>
        <end position="1163"/>
    </location>
</feature>
<gene>
    <name evidence="19" type="ORF">F8O02_06735</name>
</gene>
<dbReference type="Gene3D" id="1.10.486.10">
    <property type="entry name" value="PCRA, domain 4"/>
    <property type="match status" value="1"/>
</dbReference>
<evidence type="ECO:0000256" key="5">
    <source>
        <dbReference type="ARBA" id="ARBA00022801"/>
    </source>
</evidence>
<keyword evidence="6 15" id="KW-0347">Helicase</keyword>
<dbReference type="Pfam" id="PF00580">
    <property type="entry name" value="UvrD-helicase"/>
    <property type="match status" value="1"/>
</dbReference>
<evidence type="ECO:0000256" key="2">
    <source>
        <dbReference type="ARBA" id="ARBA00022722"/>
    </source>
</evidence>
<dbReference type="Proteomes" id="UP000481339">
    <property type="component" value="Unassembled WGS sequence"/>
</dbReference>
<dbReference type="Gene3D" id="3.40.50.300">
    <property type="entry name" value="P-loop containing nucleotide triphosphate hydrolases"/>
    <property type="match status" value="2"/>
</dbReference>
<feature type="region of interest" description="Disordered" evidence="16">
    <location>
        <begin position="199"/>
        <end position="218"/>
    </location>
</feature>
<dbReference type="PANTHER" id="PTHR11070:SF59">
    <property type="entry name" value="DNA 3'-5' HELICASE"/>
    <property type="match status" value="1"/>
</dbReference>
<evidence type="ECO:0000256" key="12">
    <source>
        <dbReference type="ARBA" id="ARBA00034617"/>
    </source>
</evidence>
<dbReference type="GO" id="GO:0004527">
    <property type="term" value="F:exonuclease activity"/>
    <property type="evidence" value="ECO:0007669"/>
    <property type="project" value="UniProtKB-KW"/>
</dbReference>
<feature type="domain" description="UvrD-like helicase C-terminal" evidence="18">
    <location>
        <begin position="403"/>
        <end position="706"/>
    </location>
</feature>
<evidence type="ECO:0000256" key="6">
    <source>
        <dbReference type="ARBA" id="ARBA00022806"/>
    </source>
</evidence>
<dbReference type="GO" id="GO:0043138">
    <property type="term" value="F:3'-5' DNA helicase activity"/>
    <property type="evidence" value="ECO:0007669"/>
    <property type="project" value="UniProtKB-EC"/>
</dbReference>
<evidence type="ECO:0000259" key="18">
    <source>
        <dbReference type="PROSITE" id="PS51217"/>
    </source>
</evidence>
<keyword evidence="20" id="KW-1185">Reference proteome</keyword>
<dbReference type="InterPro" id="IPR011604">
    <property type="entry name" value="PDDEXK-like_dom_sf"/>
</dbReference>
<evidence type="ECO:0000256" key="14">
    <source>
        <dbReference type="ARBA" id="ARBA00048988"/>
    </source>
</evidence>
<keyword evidence="9" id="KW-0238">DNA-binding</keyword>
<keyword evidence="7" id="KW-0269">Exonuclease</keyword>
<evidence type="ECO:0000256" key="13">
    <source>
        <dbReference type="ARBA" id="ARBA00034808"/>
    </source>
</evidence>
<dbReference type="SUPFAM" id="SSF52540">
    <property type="entry name" value="P-loop containing nucleoside triphosphate hydrolases"/>
    <property type="match status" value="1"/>
</dbReference>
<feature type="domain" description="UvrD-like helicase ATP-binding" evidence="17">
    <location>
        <begin position="79"/>
        <end position="380"/>
    </location>
</feature>
<evidence type="ECO:0000256" key="10">
    <source>
        <dbReference type="ARBA" id="ARBA00023204"/>
    </source>
</evidence>
<feature type="binding site" evidence="15">
    <location>
        <begin position="100"/>
        <end position="107"/>
    </location>
    <ligand>
        <name>ATP</name>
        <dbReference type="ChEBI" id="CHEBI:30616"/>
    </ligand>
</feature>
<comment type="catalytic activity">
    <reaction evidence="12">
        <text>Couples ATP hydrolysis with the unwinding of duplex DNA by translocating in the 3'-5' direction.</text>
        <dbReference type="EC" id="5.6.2.4"/>
    </reaction>
</comment>
<keyword evidence="4" id="KW-0227">DNA damage</keyword>
<dbReference type="InterPro" id="IPR013986">
    <property type="entry name" value="DExx_box_DNA_helicase_dom_sf"/>
</dbReference>
<dbReference type="OrthoDB" id="5240387at2"/>
<evidence type="ECO:0000313" key="20">
    <source>
        <dbReference type="Proteomes" id="UP000481339"/>
    </source>
</evidence>
<keyword evidence="10" id="KW-0234">DNA repair</keyword>
<evidence type="ECO:0000256" key="1">
    <source>
        <dbReference type="ARBA" id="ARBA00009922"/>
    </source>
</evidence>
<evidence type="ECO:0000256" key="9">
    <source>
        <dbReference type="ARBA" id="ARBA00023125"/>
    </source>
</evidence>
<comment type="catalytic activity">
    <reaction evidence="14">
        <text>ATP + H2O = ADP + phosphate + H(+)</text>
        <dbReference type="Rhea" id="RHEA:13065"/>
        <dbReference type="ChEBI" id="CHEBI:15377"/>
        <dbReference type="ChEBI" id="CHEBI:15378"/>
        <dbReference type="ChEBI" id="CHEBI:30616"/>
        <dbReference type="ChEBI" id="CHEBI:43474"/>
        <dbReference type="ChEBI" id="CHEBI:456216"/>
        <dbReference type="EC" id="5.6.2.4"/>
    </reaction>
</comment>
<evidence type="ECO:0000256" key="7">
    <source>
        <dbReference type="ARBA" id="ARBA00022839"/>
    </source>
</evidence>
<proteinExistence type="inferred from homology"/>
<keyword evidence="8 15" id="KW-0067">ATP-binding</keyword>
<dbReference type="EC" id="5.6.2.4" evidence="13"/>